<accession>A0AAN7MVK0</accession>
<sequence length="118" mass="13324">MLRELEHLLCKEILRALEAATPVSLQYPCTAFLWVTHLSSEEKDLGILVDTKLNICQHCALASKKASSILGCIRRTVASKWREVILPLSSTLVRPPVMQHVQFWDPQYERDGHTADGV</sequence>
<dbReference type="PANTHER" id="PTHR33332">
    <property type="entry name" value="REVERSE TRANSCRIPTASE DOMAIN-CONTAINING PROTEIN"/>
    <property type="match status" value="1"/>
</dbReference>
<gene>
    <name evidence="1" type="ORF">QYF61_025424</name>
</gene>
<proteinExistence type="predicted"/>
<evidence type="ECO:0000313" key="1">
    <source>
        <dbReference type="EMBL" id="KAK4816928.1"/>
    </source>
</evidence>
<dbReference type="Proteomes" id="UP001333110">
    <property type="component" value="Unassembled WGS sequence"/>
</dbReference>
<comment type="caution">
    <text evidence="1">The sequence shown here is derived from an EMBL/GenBank/DDBJ whole genome shotgun (WGS) entry which is preliminary data.</text>
</comment>
<dbReference type="EMBL" id="JAUNZN010000009">
    <property type="protein sequence ID" value="KAK4816928.1"/>
    <property type="molecule type" value="Genomic_DNA"/>
</dbReference>
<protein>
    <submittedName>
        <fullName evidence="1">Uncharacterized protein</fullName>
    </submittedName>
</protein>
<dbReference type="AlphaFoldDB" id="A0AAN7MVK0"/>
<organism evidence="1 2">
    <name type="scientific">Mycteria americana</name>
    <name type="common">Wood stork</name>
    <dbReference type="NCBI Taxonomy" id="33587"/>
    <lineage>
        <taxon>Eukaryota</taxon>
        <taxon>Metazoa</taxon>
        <taxon>Chordata</taxon>
        <taxon>Craniata</taxon>
        <taxon>Vertebrata</taxon>
        <taxon>Euteleostomi</taxon>
        <taxon>Archelosauria</taxon>
        <taxon>Archosauria</taxon>
        <taxon>Dinosauria</taxon>
        <taxon>Saurischia</taxon>
        <taxon>Theropoda</taxon>
        <taxon>Coelurosauria</taxon>
        <taxon>Aves</taxon>
        <taxon>Neognathae</taxon>
        <taxon>Neoaves</taxon>
        <taxon>Aequornithes</taxon>
        <taxon>Ciconiiformes</taxon>
        <taxon>Ciconiidae</taxon>
        <taxon>Mycteria</taxon>
    </lineage>
</organism>
<evidence type="ECO:0000313" key="2">
    <source>
        <dbReference type="Proteomes" id="UP001333110"/>
    </source>
</evidence>
<name>A0AAN7MVK0_MYCAM</name>
<reference evidence="1 2" key="1">
    <citation type="journal article" date="2023" name="J. Hered.">
        <title>Chromosome-level genome of the wood stork (Mycteria americana) provides insight into avian chromosome evolution.</title>
        <authorList>
            <person name="Flamio R. Jr."/>
            <person name="Ramstad K.M."/>
        </authorList>
    </citation>
    <scope>NUCLEOTIDE SEQUENCE [LARGE SCALE GENOMIC DNA]</scope>
    <source>
        <strain evidence="1">JAX WOST 10</strain>
    </source>
</reference>
<keyword evidence="2" id="KW-1185">Reference proteome</keyword>